<dbReference type="PANTHER" id="PTHR11685">
    <property type="entry name" value="RBR FAMILY RING FINGER AND IBR DOMAIN-CONTAINING"/>
    <property type="match status" value="1"/>
</dbReference>
<evidence type="ECO:0000256" key="4">
    <source>
        <dbReference type="ARBA" id="ARBA00022679"/>
    </source>
</evidence>
<dbReference type="PROSITE" id="PS50089">
    <property type="entry name" value="ZF_RING_2"/>
    <property type="match status" value="1"/>
</dbReference>
<comment type="similarity">
    <text evidence="10">Belongs to the RBR family. RNF14 subfamily.</text>
</comment>
<evidence type="ECO:0000256" key="10">
    <source>
        <dbReference type="ARBA" id="ARBA00044508"/>
    </source>
</evidence>
<accession>A0A914WJF7</accession>
<dbReference type="PROSITE" id="PS50908">
    <property type="entry name" value="RWD"/>
    <property type="match status" value="1"/>
</dbReference>
<evidence type="ECO:0000313" key="15">
    <source>
        <dbReference type="Proteomes" id="UP000887566"/>
    </source>
</evidence>
<feature type="domain" description="RWD" evidence="13">
    <location>
        <begin position="3"/>
        <end position="168"/>
    </location>
</feature>
<dbReference type="Pfam" id="PF01485">
    <property type="entry name" value="IBR"/>
    <property type="match status" value="1"/>
</dbReference>
<dbReference type="InterPro" id="IPR016135">
    <property type="entry name" value="UBQ-conjugating_enzyme/RWD"/>
</dbReference>
<proteinExistence type="inferred from homology"/>
<name>A0A914WJF7_9BILA</name>
<organism evidence="15 16">
    <name type="scientific">Plectus sambesii</name>
    <dbReference type="NCBI Taxonomy" id="2011161"/>
    <lineage>
        <taxon>Eukaryota</taxon>
        <taxon>Metazoa</taxon>
        <taxon>Ecdysozoa</taxon>
        <taxon>Nematoda</taxon>
        <taxon>Chromadorea</taxon>
        <taxon>Plectida</taxon>
        <taxon>Plectina</taxon>
        <taxon>Plectoidea</taxon>
        <taxon>Plectidae</taxon>
        <taxon>Plectus</taxon>
    </lineage>
</organism>
<dbReference type="Pfam" id="PF26200">
    <property type="entry name" value="Rcat_RNF216"/>
    <property type="match status" value="1"/>
</dbReference>
<comment type="catalytic activity">
    <reaction evidence="1">
        <text>[E2 ubiquitin-conjugating enzyme]-S-ubiquitinyl-L-cysteine + [acceptor protein]-L-lysine = [E2 ubiquitin-conjugating enzyme]-L-cysteine + [acceptor protein]-N(6)-ubiquitinyl-L-lysine.</text>
        <dbReference type="EC" id="2.3.2.31"/>
    </reaction>
</comment>
<dbReference type="EC" id="2.3.2.31" evidence="3"/>
<dbReference type="Gene3D" id="3.10.110.10">
    <property type="entry name" value="Ubiquitin Conjugating Enzyme"/>
    <property type="match status" value="1"/>
</dbReference>
<evidence type="ECO:0000256" key="9">
    <source>
        <dbReference type="ARBA" id="ARBA00022833"/>
    </source>
</evidence>
<evidence type="ECO:0000256" key="2">
    <source>
        <dbReference type="ARBA" id="ARBA00004906"/>
    </source>
</evidence>
<dbReference type="AlphaFoldDB" id="A0A914WJF7"/>
<evidence type="ECO:0000256" key="1">
    <source>
        <dbReference type="ARBA" id="ARBA00001798"/>
    </source>
</evidence>
<evidence type="ECO:0000259" key="13">
    <source>
        <dbReference type="PROSITE" id="PS50908"/>
    </source>
</evidence>
<keyword evidence="7 11" id="KW-0863">Zinc-finger</keyword>
<dbReference type="SMART" id="SM00184">
    <property type="entry name" value="RING"/>
    <property type="match status" value="2"/>
</dbReference>
<dbReference type="Proteomes" id="UP000887566">
    <property type="component" value="Unplaced"/>
</dbReference>
<dbReference type="CDD" id="cd23820">
    <property type="entry name" value="RWD_RNF14"/>
    <property type="match status" value="1"/>
</dbReference>
<evidence type="ECO:0000259" key="14">
    <source>
        <dbReference type="PROSITE" id="PS51873"/>
    </source>
</evidence>
<keyword evidence="9" id="KW-0862">Zinc</keyword>
<dbReference type="SUPFAM" id="SSF54495">
    <property type="entry name" value="UBC-like"/>
    <property type="match status" value="1"/>
</dbReference>
<evidence type="ECO:0000256" key="6">
    <source>
        <dbReference type="ARBA" id="ARBA00022737"/>
    </source>
</evidence>
<keyword evidence="8" id="KW-0833">Ubl conjugation pathway</keyword>
<dbReference type="InterPro" id="IPR027370">
    <property type="entry name" value="Znf-RING_euk"/>
</dbReference>
<dbReference type="CDD" id="cd16628">
    <property type="entry name" value="RING-HC_RBR_RNF14"/>
    <property type="match status" value="1"/>
</dbReference>
<dbReference type="InterPro" id="IPR017907">
    <property type="entry name" value="Znf_RING_CS"/>
</dbReference>
<dbReference type="Pfam" id="PF05773">
    <property type="entry name" value="RWD"/>
    <property type="match status" value="1"/>
</dbReference>
<keyword evidence="5" id="KW-0479">Metal-binding</keyword>
<evidence type="ECO:0000256" key="5">
    <source>
        <dbReference type="ARBA" id="ARBA00022723"/>
    </source>
</evidence>
<reference evidence="16" key="1">
    <citation type="submission" date="2022-11" db="UniProtKB">
        <authorList>
            <consortium name="WormBaseParasite"/>
        </authorList>
    </citation>
    <scope>IDENTIFICATION</scope>
</reference>
<sequence>MEDEIEALKSLYMDQVHVLAKNGDNDCECILRVGITMRVEEVAAAASVAHCPIKIFFTIPNTQEDSESVPEFGTELPENARPNLERSISGRRFQTTVEVQELPPLDLCVIYKPGYPDVAPDFTISSDWLTGSELTWLCANLDELAKQNEGLPIVAMWIDWLENQAASGLGLDGCYNIVAPGIEDQDKDEGIIDLRAISLTSNVFERMFVILKNDQMAQIRQFLSRVHECPVCLDEKRGVDMFQLRSCGHFFCLDCLGEYVRTKLTDGAVNSINCPTRSCDGTVPPSAIRQVLGDSEFERFDALALSRALDSMADVEWCPRCNQVVISDDSFLARCPNCFYAFCLKCHEAYHQDTQCTSVLEQFEATKIKMEEEEGINKDSEAAKQIQKKRKQLNLLSQALIKKIAKKCPKCRTPIEKFDGCNKIICTQCGTNMCWLCGQLISGYDHFSATNCATFTIDENDELYGILRRAERLNPAPPEEYVQMQQRLDENPELRQRTVRCPQCRQDNLKGEDRNNHIRCWSCRSSVCYRCHVRILPPITAHFANNRCPHHSDD</sequence>
<dbReference type="Gene3D" id="3.30.40.10">
    <property type="entry name" value="Zinc/RING finger domain, C3HC4 (zinc finger)"/>
    <property type="match status" value="1"/>
</dbReference>
<dbReference type="SMART" id="SM00647">
    <property type="entry name" value="IBR"/>
    <property type="match status" value="2"/>
</dbReference>
<evidence type="ECO:0000256" key="7">
    <source>
        <dbReference type="ARBA" id="ARBA00022771"/>
    </source>
</evidence>
<evidence type="ECO:0000313" key="16">
    <source>
        <dbReference type="WBParaSite" id="PSAMB.scaffold4431size14623.g24302.t1"/>
    </source>
</evidence>
<evidence type="ECO:0000259" key="12">
    <source>
        <dbReference type="PROSITE" id="PS50089"/>
    </source>
</evidence>
<dbReference type="PROSITE" id="PS51873">
    <property type="entry name" value="TRIAD"/>
    <property type="match status" value="1"/>
</dbReference>
<dbReference type="InterPro" id="IPR031127">
    <property type="entry name" value="E3_UB_ligase_RBR"/>
</dbReference>
<dbReference type="WBParaSite" id="PSAMB.scaffold4431size14623.g24302.t1">
    <property type="protein sequence ID" value="PSAMB.scaffold4431size14623.g24302.t1"/>
    <property type="gene ID" value="PSAMB.scaffold4431size14623.g24302"/>
</dbReference>
<keyword evidence="15" id="KW-1185">Reference proteome</keyword>
<dbReference type="InterPro" id="IPR047548">
    <property type="entry name" value="Rcat_RBR_RNF14"/>
</dbReference>
<feature type="domain" description="RING-type" evidence="14">
    <location>
        <begin position="225"/>
        <end position="456"/>
    </location>
</feature>
<dbReference type="PROSITE" id="PS00518">
    <property type="entry name" value="ZF_RING_1"/>
    <property type="match status" value="1"/>
</dbReference>
<dbReference type="GO" id="GO:0008270">
    <property type="term" value="F:zinc ion binding"/>
    <property type="evidence" value="ECO:0007669"/>
    <property type="project" value="UniProtKB-KW"/>
</dbReference>
<keyword evidence="6" id="KW-0677">Repeat</keyword>
<dbReference type="InterPro" id="IPR044066">
    <property type="entry name" value="TRIAD_supradom"/>
</dbReference>
<dbReference type="GO" id="GO:0061630">
    <property type="term" value="F:ubiquitin protein ligase activity"/>
    <property type="evidence" value="ECO:0007669"/>
    <property type="project" value="UniProtKB-EC"/>
</dbReference>
<evidence type="ECO:0000256" key="8">
    <source>
        <dbReference type="ARBA" id="ARBA00022786"/>
    </source>
</evidence>
<dbReference type="InterPro" id="IPR001841">
    <property type="entry name" value="Znf_RING"/>
</dbReference>
<evidence type="ECO:0000256" key="11">
    <source>
        <dbReference type="PROSITE-ProRule" id="PRU00175"/>
    </source>
</evidence>
<keyword evidence="4" id="KW-0808">Transferase</keyword>
<dbReference type="Gene3D" id="2.20.25.20">
    <property type="match status" value="1"/>
</dbReference>
<dbReference type="InterPro" id="IPR013083">
    <property type="entry name" value="Znf_RING/FYVE/PHD"/>
</dbReference>
<dbReference type="FunFam" id="3.30.40.10:FF:000137">
    <property type="entry name" value="RanBP-type and C3HC4-type zinc finger-containing protein 1"/>
    <property type="match status" value="1"/>
</dbReference>
<dbReference type="Pfam" id="PF13445">
    <property type="entry name" value="zf-RING_UBOX"/>
    <property type="match status" value="1"/>
</dbReference>
<dbReference type="CDD" id="cd20354">
    <property type="entry name" value="Rcat_RBR_RNF14"/>
    <property type="match status" value="1"/>
</dbReference>
<dbReference type="GO" id="GO:0016567">
    <property type="term" value="P:protein ubiquitination"/>
    <property type="evidence" value="ECO:0007669"/>
    <property type="project" value="InterPro"/>
</dbReference>
<feature type="domain" description="RING-type" evidence="12">
    <location>
        <begin position="229"/>
        <end position="275"/>
    </location>
</feature>
<dbReference type="InterPro" id="IPR031128">
    <property type="entry name" value="RNF14_RING-HC_Zfn"/>
</dbReference>
<dbReference type="Gene3D" id="1.20.120.1750">
    <property type="match status" value="1"/>
</dbReference>
<comment type="pathway">
    <text evidence="2">Protein modification; protein ubiquitination.</text>
</comment>
<protein>
    <recommendedName>
        <fullName evidence="3">RBR-type E3 ubiquitin transferase</fullName>
        <ecNumber evidence="3">2.3.2.31</ecNumber>
    </recommendedName>
</protein>
<dbReference type="CDD" id="cd20341">
    <property type="entry name" value="BRcat_RBR_RNF14"/>
    <property type="match status" value="1"/>
</dbReference>
<evidence type="ECO:0000256" key="3">
    <source>
        <dbReference type="ARBA" id="ARBA00012251"/>
    </source>
</evidence>
<dbReference type="InterPro" id="IPR006575">
    <property type="entry name" value="RWD_dom"/>
</dbReference>
<dbReference type="InterPro" id="IPR002867">
    <property type="entry name" value="IBR_dom"/>
</dbReference>
<dbReference type="SUPFAM" id="SSF57850">
    <property type="entry name" value="RING/U-box"/>
    <property type="match status" value="4"/>
</dbReference>
<dbReference type="SMART" id="SM00591">
    <property type="entry name" value="RWD"/>
    <property type="match status" value="1"/>
</dbReference>